<dbReference type="InterPro" id="IPR041522">
    <property type="entry name" value="CdaR_GGDEF"/>
</dbReference>
<dbReference type="RefSeq" id="WP_011719715.1">
    <property type="nucleotide sequence ID" value="NC_008578.1"/>
</dbReference>
<dbReference type="HOGENOM" id="CLU_037725_0_0_11"/>
<name>A0LT92_ACIC1</name>
<evidence type="ECO:0000313" key="5">
    <source>
        <dbReference type="Proteomes" id="UP000008221"/>
    </source>
</evidence>
<reference evidence="4 5" key="1">
    <citation type="journal article" date="2009" name="Genome Res.">
        <title>Complete genome of the cellulolytic thermophile Acidothermus cellulolyticus 11B provides insights into its ecophysiological and evolutionary adaptations.</title>
        <authorList>
            <person name="Barabote R.D."/>
            <person name="Xie G."/>
            <person name="Leu D.H."/>
            <person name="Normand P."/>
            <person name="Necsulea A."/>
            <person name="Daubin V."/>
            <person name="Medigue C."/>
            <person name="Adney W.S."/>
            <person name="Xu X.C."/>
            <person name="Lapidus A."/>
            <person name="Parales R.E."/>
            <person name="Detter C."/>
            <person name="Pujic P."/>
            <person name="Bruce D."/>
            <person name="Lavire C."/>
            <person name="Challacombe J.F."/>
            <person name="Brettin T.S."/>
            <person name="Berry A.M."/>
        </authorList>
    </citation>
    <scope>NUCLEOTIDE SEQUENCE [LARGE SCALE GENOMIC DNA]</scope>
    <source>
        <strain evidence="5">ATCC 43068 / DSM 8971 / 11B</strain>
    </source>
</reference>
<organism evidence="4 5">
    <name type="scientific">Acidothermus cellulolyticus (strain ATCC 43068 / DSM 8971 / 11B)</name>
    <dbReference type="NCBI Taxonomy" id="351607"/>
    <lineage>
        <taxon>Bacteria</taxon>
        <taxon>Bacillati</taxon>
        <taxon>Actinomycetota</taxon>
        <taxon>Actinomycetes</taxon>
        <taxon>Acidothermales</taxon>
        <taxon>Acidothermaceae</taxon>
        <taxon>Acidothermus</taxon>
    </lineage>
</organism>
<feature type="domain" description="PucR C-terminal helix-turn-helix" evidence="2">
    <location>
        <begin position="318"/>
        <end position="374"/>
    </location>
</feature>
<accession>A0LT92</accession>
<dbReference type="EMBL" id="CP000481">
    <property type="protein sequence ID" value="ABK52652.1"/>
    <property type="molecule type" value="Genomic_DNA"/>
</dbReference>
<dbReference type="OrthoDB" id="3246591at2"/>
<dbReference type="InterPro" id="IPR025736">
    <property type="entry name" value="PucR_C-HTH_dom"/>
</dbReference>
<feature type="domain" description="CdaR GGDEF-like" evidence="3">
    <location>
        <begin position="162"/>
        <end position="273"/>
    </location>
</feature>
<proteinExistence type="inferred from homology"/>
<evidence type="ECO:0000259" key="2">
    <source>
        <dbReference type="Pfam" id="PF13556"/>
    </source>
</evidence>
<dbReference type="STRING" id="351607.Acel_0879"/>
<dbReference type="AlphaFoldDB" id="A0LT92"/>
<dbReference type="InterPro" id="IPR042070">
    <property type="entry name" value="PucR_C-HTH_sf"/>
</dbReference>
<gene>
    <name evidence="4" type="ordered locus">Acel_0879</name>
</gene>
<evidence type="ECO:0000313" key="4">
    <source>
        <dbReference type="EMBL" id="ABK52652.1"/>
    </source>
</evidence>
<dbReference type="PANTHER" id="PTHR33744:SF7">
    <property type="entry name" value="PUCR FAMILY TRANSCRIPTIONAL REGULATOR"/>
    <property type="match status" value="1"/>
</dbReference>
<evidence type="ECO:0000259" key="3">
    <source>
        <dbReference type="Pfam" id="PF17853"/>
    </source>
</evidence>
<dbReference type="Pfam" id="PF17853">
    <property type="entry name" value="GGDEF_2"/>
    <property type="match status" value="1"/>
</dbReference>
<dbReference type="eggNOG" id="COG2508">
    <property type="taxonomic scope" value="Bacteria"/>
</dbReference>
<dbReference type="InterPro" id="IPR051448">
    <property type="entry name" value="CdaR-like_regulators"/>
</dbReference>
<protein>
    <submittedName>
        <fullName evidence="4">Transcriptional regulator, CdaR family</fullName>
    </submittedName>
</protein>
<dbReference type="Proteomes" id="UP000008221">
    <property type="component" value="Chromosome"/>
</dbReference>
<dbReference type="KEGG" id="ace:Acel_0879"/>
<keyword evidence="5" id="KW-1185">Reference proteome</keyword>
<dbReference type="InParanoid" id="A0LT92"/>
<dbReference type="PANTHER" id="PTHR33744">
    <property type="entry name" value="CARBOHYDRATE DIACID REGULATOR"/>
    <property type="match status" value="1"/>
</dbReference>
<dbReference type="Pfam" id="PF13556">
    <property type="entry name" value="HTH_30"/>
    <property type="match status" value="1"/>
</dbReference>
<dbReference type="Gene3D" id="1.10.10.2840">
    <property type="entry name" value="PucR C-terminal helix-turn-helix domain"/>
    <property type="match status" value="1"/>
</dbReference>
<evidence type="ECO:0000256" key="1">
    <source>
        <dbReference type="ARBA" id="ARBA00006754"/>
    </source>
</evidence>
<comment type="similarity">
    <text evidence="1">Belongs to the CdaR family.</text>
</comment>
<sequence length="384" mass="41432">MEPRRRATTARALERAAGELAREAVARMEATLPWFQALPAESRSWVGLIAQAGIAAFVNWFKHPDRSREITAEIFGTAPRDLARTVSLRQTVEMVRITVDVVEDAVERIVEPPDVGPLREAILIYSREVAFAAAQVYAQAAESRGAWDARLEAIIVDALVRGEAGDVLRSRAAALGWRNPTSVAVVVGMTPDDEPEVVVDGVRRAARHAGWDVLAGVQGDRLIAVLGGVADPMHASRALLAQFGPGPVVIGPTATDLVSAGPALREALAGLRAARARPSLPRPVHARDLLPERALDGDELARTALVESIYQPLVAAGLVDTVATYLEQAGSLEATARMLFIHTNTVRYRLRRVADLTGYSPTDPRDAFALHLALVYGRLTEEKP</sequence>